<name>A0A1G8U5Q9_9BACI</name>
<evidence type="ECO:0000313" key="11">
    <source>
        <dbReference type="EMBL" id="SDJ49081.1"/>
    </source>
</evidence>
<proteinExistence type="inferred from homology"/>
<dbReference type="PANTHER" id="PTHR22854:SF2">
    <property type="entry name" value="INDOLE-3-GLYCEROL-PHOSPHATE SYNTHASE"/>
    <property type="match status" value="1"/>
</dbReference>
<comment type="catalytic activity">
    <reaction evidence="1 9">
        <text>1-(2-carboxyphenylamino)-1-deoxy-D-ribulose 5-phosphate + H(+) = (1S,2R)-1-C-(indol-3-yl)glycerol 3-phosphate + CO2 + H2O</text>
        <dbReference type="Rhea" id="RHEA:23476"/>
        <dbReference type="ChEBI" id="CHEBI:15377"/>
        <dbReference type="ChEBI" id="CHEBI:15378"/>
        <dbReference type="ChEBI" id="CHEBI:16526"/>
        <dbReference type="ChEBI" id="CHEBI:58613"/>
        <dbReference type="ChEBI" id="CHEBI:58866"/>
        <dbReference type="EC" id="4.1.1.48"/>
    </reaction>
</comment>
<keyword evidence="4 9" id="KW-0028">Amino-acid biosynthesis</keyword>
<evidence type="ECO:0000256" key="1">
    <source>
        <dbReference type="ARBA" id="ARBA00001633"/>
    </source>
</evidence>
<dbReference type="NCBIfam" id="NF001375">
    <property type="entry name" value="PRK00278.2-2"/>
    <property type="match status" value="1"/>
</dbReference>
<evidence type="ECO:0000256" key="8">
    <source>
        <dbReference type="ARBA" id="ARBA00023239"/>
    </source>
</evidence>
<dbReference type="GO" id="GO:0004425">
    <property type="term" value="F:indole-3-glycerol-phosphate synthase activity"/>
    <property type="evidence" value="ECO:0007669"/>
    <property type="project" value="UniProtKB-UniRule"/>
</dbReference>
<gene>
    <name evidence="9" type="primary">trpC</name>
    <name evidence="11" type="ORF">SAMN04490247_2059</name>
</gene>
<dbReference type="InterPro" id="IPR011060">
    <property type="entry name" value="RibuloseP-bd_barrel"/>
</dbReference>
<reference evidence="12" key="1">
    <citation type="submission" date="2016-10" db="EMBL/GenBank/DDBJ databases">
        <authorList>
            <person name="Varghese N."/>
            <person name="Submissions S."/>
        </authorList>
    </citation>
    <scope>NUCLEOTIDE SEQUENCE [LARGE SCALE GENOMIC DNA]</scope>
    <source>
        <strain evidence="12">DSM 4771</strain>
    </source>
</reference>
<evidence type="ECO:0000256" key="6">
    <source>
        <dbReference type="ARBA" id="ARBA00022822"/>
    </source>
</evidence>
<dbReference type="InterPro" id="IPR013785">
    <property type="entry name" value="Aldolase_TIM"/>
</dbReference>
<dbReference type="InterPro" id="IPR013798">
    <property type="entry name" value="Indole-3-glycerol_P_synth_dom"/>
</dbReference>
<dbReference type="EMBL" id="FNEV01000006">
    <property type="protein sequence ID" value="SDJ49081.1"/>
    <property type="molecule type" value="Genomic_DNA"/>
</dbReference>
<accession>A0A1G8U5Q9</accession>
<dbReference type="PANTHER" id="PTHR22854">
    <property type="entry name" value="TRYPTOPHAN BIOSYNTHESIS PROTEIN"/>
    <property type="match status" value="1"/>
</dbReference>
<evidence type="ECO:0000256" key="5">
    <source>
        <dbReference type="ARBA" id="ARBA00022793"/>
    </source>
</evidence>
<keyword evidence="7 9" id="KW-0057">Aromatic amino acid biosynthesis</keyword>
<keyword evidence="5 9" id="KW-0210">Decarboxylase</keyword>
<evidence type="ECO:0000256" key="9">
    <source>
        <dbReference type="HAMAP-Rule" id="MF_00134"/>
    </source>
</evidence>
<dbReference type="GO" id="GO:0004640">
    <property type="term" value="F:phosphoribosylanthranilate isomerase activity"/>
    <property type="evidence" value="ECO:0007669"/>
    <property type="project" value="TreeGrafter"/>
</dbReference>
<dbReference type="InterPro" id="IPR045186">
    <property type="entry name" value="Indole-3-glycerol_P_synth"/>
</dbReference>
<dbReference type="CDD" id="cd00331">
    <property type="entry name" value="IGPS"/>
    <property type="match status" value="1"/>
</dbReference>
<dbReference type="OrthoDB" id="9804217at2"/>
<dbReference type="GO" id="GO:0000162">
    <property type="term" value="P:L-tryptophan biosynthetic process"/>
    <property type="evidence" value="ECO:0007669"/>
    <property type="project" value="UniProtKB-UniRule"/>
</dbReference>
<dbReference type="PROSITE" id="PS00614">
    <property type="entry name" value="IGPS"/>
    <property type="match status" value="1"/>
</dbReference>
<protein>
    <recommendedName>
        <fullName evidence="9">Indole-3-glycerol phosphate synthase</fullName>
        <shortName evidence="9">IGPS</shortName>
        <ecNumber evidence="9">4.1.1.48</ecNumber>
    </recommendedName>
</protein>
<dbReference type="InterPro" id="IPR001468">
    <property type="entry name" value="Indole-3-GlycerolPSynthase_CS"/>
</dbReference>
<dbReference type="NCBIfam" id="NF001377">
    <property type="entry name" value="PRK00278.2-4"/>
    <property type="match status" value="1"/>
</dbReference>
<dbReference type="UniPathway" id="UPA00035">
    <property type="reaction ID" value="UER00043"/>
</dbReference>
<evidence type="ECO:0000256" key="3">
    <source>
        <dbReference type="ARBA" id="ARBA00008737"/>
    </source>
</evidence>
<evidence type="ECO:0000256" key="4">
    <source>
        <dbReference type="ARBA" id="ARBA00022605"/>
    </source>
</evidence>
<keyword evidence="12" id="KW-1185">Reference proteome</keyword>
<dbReference type="STRING" id="86666.SAMN04490247_2059"/>
<evidence type="ECO:0000259" key="10">
    <source>
        <dbReference type="Pfam" id="PF00218"/>
    </source>
</evidence>
<dbReference type="EC" id="4.1.1.48" evidence="9"/>
<sequence>MLTKILDVKREEISQLTPYGTKEREKATPFAASLRQGVPAGLIAEVKKASPSKGIIREDFDPVAIAEAYERGGARAISVLTDRSFFQGSPDYLTEIKRHVSLPVMRKDFIIDSLQVQESREIGADAILLIGEALEAEKLKELYDEAYRLGMEVLVEVHALETLERILDIFTPEVIGVNNRDLNTFHTTLEQTAEIAASVPEEALLVSESGIYTNEDVKKVRESGAEAVLVGESLMRQNDVEKAVRQLLKEDD</sequence>
<evidence type="ECO:0000256" key="2">
    <source>
        <dbReference type="ARBA" id="ARBA00004696"/>
    </source>
</evidence>
<dbReference type="AlphaFoldDB" id="A0A1G8U5Q9"/>
<dbReference type="FunFam" id="3.20.20.70:FF:000024">
    <property type="entry name" value="Indole-3-glycerol phosphate synthase"/>
    <property type="match status" value="1"/>
</dbReference>
<dbReference type="HAMAP" id="MF_00134_B">
    <property type="entry name" value="IGPS_B"/>
    <property type="match status" value="1"/>
</dbReference>
<evidence type="ECO:0000313" key="12">
    <source>
        <dbReference type="Proteomes" id="UP000199225"/>
    </source>
</evidence>
<feature type="domain" description="Indole-3-glycerol phosphate synthase" evidence="10">
    <location>
        <begin position="21"/>
        <end position="247"/>
    </location>
</feature>
<dbReference type="SUPFAM" id="SSF51366">
    <property type="entry name" value="Ribulose-phoshate binding barrel"/>
    <property type="match status" value="1"/>
</dbReference>
<comment type="pathway">
    <text evidence="2 9">Amino-acid biosynthesis; L-tryptophan biosynthesis; L-tryptophan from chorismate: step 4/5.</text>
</comment>
<dbReference type="Gene3D" id="3.20.20.70">
    <property type="entry name" value="Aldolase class I"/>
    <property type="match status" value="1"/>
</dbReference>
<dbReference type="RefSeq" id="WP_093193787.1">
    <property type="nucleotide sequence ID" value="NZ_FNEV01000006.1"/>
</dbReference>
<comment type="similarity">
    <text evidence="3 9">Belongs to the TrpC family.</text>
</comment>
<organism evidence="11 12">
    <name type="scientific">Salimicrobium halophilum</name>
    <dbReference type="NCBI Taxonomy" id="86666"/>
    <lineage>
        <taxon>Bacteria</taxon>
        <taxon>Bacillati</taxon>
        <taxon>Bacillota</taxon>
        <taxon>Bacilli</taxon>
        <taxon>Bacillales</taxon>
        <taxon>Bacillaceae</taxon>
        <taxon>Salimicrobium</taxon>
    </lineage>
</organism>
<evidence type="ECO:0000256" key="7">
    <source>
        <dbReference type="ARBA" id="ARBA00023141"/>
    </source>
</evidence>
<dbReference type="Proteomes" id="UP000199225">
    <property type="component" value="Unassembled WGS sequence"/>
</dbReference>
<keyword evidence="6 9" id="KW-0822">Tryptophan biosynthesis</keyword>
<dbReference type="Pfam" id="PF00218">
    <property type="entry name" value="IGPS"/>
    <property type="match status" value="1"/>
</dbReference>
<keyword evidence="8 9" id="KW-0456">Lyase</keyword>